<dbReference type="EMBL" id="CAJOBA010008363">
    <property type="protein sequence ID" value="CAF3826665.1"/>
    <property type="molecule type" value="Genomic_DNA"/>
</dbReference>
<comment type="caution">
    <text evidence="3">The sequence shown here is derived from an EMBL/GenBank/DDBJ whole genome shotgun (WGS) entry which is preliminary data.</text>
</comment>
<feature type="non-terminal residue" evidence="3">
    <location>
        <position position="1"/>
    </location>
</feature>
<dbReference type="PANTHER" id="PTHR31236:SF45">
    <property type="entry name" value="BURP DOMAIN-CONTAINING PROTEIN"/>
    <property type="match status" value="1"/>
</dbReference>
<dbReference type="InterPro" id="IPR044816">
    <property type="entry name" value="BURP"/>
</dbReference>
<dbReference type="EMBL" id="CAJNOK010008348">
    <property type="protein sequence ID" value="CAF1061157.1"/>
    <property type="molecule type" value="Genomic_DNA"/>
</dbReference>
<proteinExistence type="predicted"/>
<evidence type="ECO:0000259" key="1">
    <source>
        <dbReference type="SMART" id="SM01045"/>
    </source>
</evidence>
<accession>A0A8S2JY63</accession>
<dbReference type="Pfam" id="PF03181">
    <property type="entry name" value="BURP"/>
    <property type="match status" value="1"/>
</dbReference>
<dbReference type="SMART" id="SM01045">
    <property type="entry name" value="BURP"/>
    <property type="match status" value="1"/>
</dbReference>
<dbReference type="Proteomes" id="UP000682733">
    <property type="component" value="Unassembled WGS sequence"/>
</dbReference>
<gene>
    <name evidence="2" type="ORF">OVA965_LOCUS17422</name>
    <name evidence="3" type="ORF">TMI583_LOCUS17433</name>
</gene>
<organism evidence="3 4">
    <name type="scientific">Didymodactylos carnosus</name>
    <dbReference type="NCBI Taxonomy" id="1234261"/>
    <lineage>
        <taxon>Eukaryota</taxon>
        <taxon>Metazoa</taxon>
        <taxon>Spiralia</taxon>
        <taxon>Gnathifera</taxon>
        <taxon>Rotifera</taxon>
        <taxon>Eurotatoria</taxon>
        <taxon>Bdelloidea</taxon>
        <taxon>Philodinida</taxon>
        <taxon>Philodinidae</taxon>
        <taxon>Didymodactylos</taxon>
    </lineage>
</organism>
<reference evidence="3" key="1">
    <citation type="submission" date="2021-02" db="EMBL/GenBank/DDBJ databases">
        <authorList>
            <person name="Nowell W R."/>
        </authorList>
    </citation>
    <scope>NUCLEOTIDE SEQUENCE</scope>
</reference>
<protein>
    <recommendedName>
        <fullName evidence="1">BURP domain-containing protein</fullName>
    </recommendedName>
</protein>
<dbReference type="Proteomes" id="UP000677228">
    <property type="component" value="Unassembled WGS sequence"/>
</dbReference>
<dbReference type="InterPro" id="IPR004873">
    <property type="entry name" value="BURP_dom"/>
</dbReference>
<feature type="domain" description="BURP" evidence="1">
    <location>
        <begin position="222"/>
        <end position="425"/>
    </location>
</feature>
<dbReference type="PANTHER" id="PTHR31236">
    <property type="entry name" value="BURP DOMAIN PROTEIN USPL1-LIKE"/>
    <property type="match status" value="1"/>
</dbReference>
<sequence length="435" mass="48617">EADNCASLRLHPFAVVGTNPHNQQNQVERSSFDLVGNYAHNEQKQAARSSFCLVRNYAHNQQEQAARSSFDLVRNYAHNQQKQAARSSFGLVGNYAHNEQKQAARSSFDLVGNYAHNQQKQAARSSFGLVGNYAHNQQEQAAGSSFGLVGNYAHNQQKQAAGSSFGLVGNYAHNQQKQAAPSSFDLVGRYKNQELSQQRSAFEEVGAYKPQSQSKSSLSECNVEDVETVALVQGMFQTPDTLKPNNTFEIGGWWGGSSDASENEANLPKCDMKEMDACHMSSMEGETRVCYNQQNDIIDYGKRILNSSNVQFWRPLNMNLLPFPNVFNITTSQMNSIPNCNKSIVCHNVDNDCSVQMCHALPGTKAYQIEIKYKNLINSVIMIAVCHYKTNEFDKDGIAFRILHKQPGDPICHFFSPRDFVMCGKTWHSGQQRGQ</sequence>
<dbReference type="AlphaFoldDB" id="A0A8S2JY63"/>
<evidence type="ECO:0000313" key="4">
    <source>
        <dbReference type="Proteomes" id="UP000682733"/>
    </source>
</evidence>
<evidence type="ECO:0000313" key="2">
    <source>
        <dbReference type="EMBL" id="CAF1061157.1"/>
    </source>
</evidence>
<name>A0A8S2JY63_9BILA</name>
<evidence type="ECO:0000313" key="3">
    <source>
        <dbReference type="EMBL" id="CAF3826665.1"/>
    </source>
</evidence>